<proteinExistence type="predicted"/>
<dbReference type="Gene3D" id="2.30.29.30">
    <property type="entry name" value="Pleckstrin-homology domain (PH domain)/Phosphotyrosine-binding domain (PTB)"/>
    <property type="match status" value="1"/>
</dbReference>
<dbReference type="SUPFAM" id="SSF50729">
    <property type="entry name" value="PH domain-like"/>
    <property type="match status" value="1"/>
</dbReference>
<evidence type="ECO:0000313" key="2">
    <source>
        <dbReference type="EMBL" id="GBM62093.1"/>
    </source>
</evidence>
<dbReference type="OrthoDB" id="10254377at2759"/>
<dbReference type="EMBL" id="BGPR01001799">
    <property type="protein sequence ID" value="GBM62093.1"/>
    <property type="molecule type" value="Genomic_DNA"/>
</dbReference>
<evidence type="ECO:0000259" key="1">
    <source>
        <dbReference type="PROSITE" id="PS50003"/>
    </source>
</evidence>
<protein>
    <recommendedName>
        <fullName evidence="1">PH domain-containing protein</fullName>
    </recommendedName>
</protein>
<accession>A0A4Y2H8T3</accession>
<dbReference type="Proteomes" id="UP000499080">
    <property type="component" value="Unassembled WGS sequence"/>
</dbReference>
<dbReference type="PROSITE" id="PS50003">
    <property type="entry name" value="PH_DOMAIN"/>
    <property type="match status" value="1"/>
</dbReference>
<comment type="caution">
    <text evidence="2">The sequence shown here is derived from an EMBL/GenBank/DDBJ whole genome shotgun (WGS) entry which is preliminary data.</text>
</comment>
<dbReference type="InterPro" id="IPR011993">
    <property type="entry name" value="PH-like_dom_sf"/>
</dbReference>
<keyword evidence="3" id="KW-1185">Reference proteome</keyword>
<reference evidence="2 3" key="1">
    <citation type="journal article" date="2019" name="Sci. Rep.">
        <title>Orb-weaving spider Araneus ventricosus genome elucidates the spidroin gene catalogue.</title>
        <authorList>
            <person name="Kono N."/>
            <person name="Nakamura H."/>
            <person name="Ohtoshi R."/>
            <person name="Moran D.A.P."/>
            <person name="Shinohara A."/>
            <person name="Yoshida Y."/>
            <person name="Fujiwara M."/>
            <person name="Mori M."/>
            <person name="Tomita M."/>
            <person name="Arakawa K."/>
        </authorList>
    </citation>
    <scope>NUCLEOTIDE SEQUENCE [LARGE SCALE GENOMIC DNA]</scope>
</reference>
<gene>
    <name evidence="2" type="ORF">AVEN_182257_1</name>
</gene>
<feature type="domain" description="PH" evidence="1">
    <location>
        <begin position="1"/>
        <end position="76"/>
    </location>
</feature>
<name>A0A4Y2H8T3_ARAVE</name>
<sequence>MKIQEKIAFPPDCEVKCRLQRPPRLMVDFLRKPNGPTASTHCFVITYRKEGSKHYEMKAETEADCMNWIRSIDSAR</sequence>
<dbReference type="AlphaFoldDB" id="A0A4Y2H8T3"/>
<evidence type="ECO:0000313" key="3">
    <source>
        <dbReference type="Proteomes" id="UP000499080"/>
    </source>
</evidence>
<organism evidence="2 3">
    <name type="scientific">Araneus ventricosus</name>
    <name type="common">Orbweaver spider</name>
    <name type="synonym">Epeira ventricosa</name>
    <dbReference type="NCBI Taxonomy" id="182803"/>
    <lineage>
        <taxon>Eukaryota</taxon>
        <taxon>Metazoa</taxon>
        <taxon>Ecdysozoa</taxon>
        <taxon>Arthropoda</taxon>
        <taxon>Chelicerata</taxon>
        <taxon>Arachnida</taxon>
        <taxon>Araneae</taxon>
        <taxon>Araneomorphae</taxon>
        <taxon>Entelegynae</taxon>
        <taxon>Araneoidea</taxon>
        <taxon>Araneidae</taxon>
        <taxon>Araneus</taxon>
    </lineage>
</organism>
<dbReference type="InterPro" id="IPR001849">
    <property type="entry name" value="PH_domain"/>
</dbReference>